<feature type="region of interest" description="Disordered" evidence="1">
    <location>
        <begin position="176"/>
        <end position="214"/>
    </location>
</feature>
<dbReference type="Pfam" id="PF12802">
    <property type="entry name" value="MarR_2"/>
    <property type="match status" value="1"/>
</dbReference>
<dbReference type="InterPro" id="IPR036388">
    <property type="entry name" value="WH-like_DNA-bd_sf"/>
</dbReference>
<feature type="domain" description="HTH marR-type" evidence="2">
    <location>
        <begin position="35"/>
        <end position="171"/>
    </location>
</feature>
<feature type="compositionally biased region" description="Polar residues" evidence="1">
    <location>
        <begin position="1"/>
        <end position="15"/>
    </location>
</feature>
<dbReference type="GO" id="GO:0003700">
    <property type="term" value="F:DNA-binding transcription factor activity"/>
    <property type="evidence" value="ECO:0007669"/>
    <property type="project" value="InterPro"/>
</dbReference>
<evidence type="ECO:0000313" key="3">
    <source>
        <dbReference type="EMBL" id="XBO45558.1"/>
    </source>
</evidence>
<dbReference type="PANTHER" id="PTHR33164:SF106">
    <property type="entry name" value="TRANSCRIPTIONAL REGULATORY PROTEIN"/>
    <property type="match status" value="1"/>
</dbReference>
<protein>
    <submittedName>
        <fullName evidence="3">MarR family transcriptional regulator</fullName>
    </submittedName>
</protein>
<dbReference type="EMBL" id="CP157483">
    <property type="protein sequence ID" value="XBO45558.1"/>
    <property type="molecule type" value="Genomic_DNA"/>
</dbReference>
<sequence length="214" mass="22195">MTGDAQQRTAGSSSARLGAPGRPLRGARPHGPELAMEIIDALRTFATEMNRYIDTRGGEVGLHRTDLNALAHVLDARRTGEGLSPGELATRLSLSPPATSALLRRLESVGHVRRTHSEVDRRRVAVEMTDEAMEVAGGIFGPIGATMRETIASYSVADRETVLRFLTDAVDAVERATRGPGADSGPGHGPDDGGGPDGGLDGELGGPAPGAGMG</sequence>
<dbReference type="SUPFAM" id="SSF46785">
    <property type="entry name" value="Winged helix' DNA-binding domain"/>
    <property type="match status" value="1"/>
</dbReference>
<evidence type="ECO:0000259" key="2">
    <source>
        <dbReference type="PROSITE" id="PS50995"/>
    </source>
</evidence>
<reference evidence="3" key="1">
    <citation type="submission" date="2024-05" db="EMBL/GenBank/DDBJ databases">
        <authorList>
            <person name="Kim S."/>
            <person name="Heo J."/>
            <person name="Choi H."/>
            <person name="Choi Y."/>
            <person name="Kwon S.-W."/>
            <person name="Kim Y."/>
        </authorList>
    </citation>
    <scope>NUCLEOTIDE SEQUENCE</scope>
    <source>
        <strain evidence="3">KACC 23699</strain>
    </source>
</reference>
<dbReference type="AlphaFoldDB" id="A0AAU7JZC7"/>
<dbReference type="Gene3D" id="1.10.10.10">
    <property type="entry name" value="Winged helix-like DNA-binding domain superfamily/Winged helix DNA-binding domain"/>
    <property type="match status" value="1"/>
</dbReference>
<organism evidence="3">
    <name type="scientific">Pedococcus sp. KACC 23699</name>
    <dbReference type="NCBI Taxonomy" id="3149228"/>
    <lineage>
        <taxon>Bacteria</taxon>
        <taxon>Bacillati</taxon>
        <taxon>Actinomycetota</taxon>
        <taxon>Actinomycetes</taxon>
        <taxon>Micrococcales</taxon>
        <taxon>Intrasporangiaceae</taxon>
        <taxon>Pedococcus</taxon>
    </lineage>
</organism>
<accession>A0AAU7JZC7</accession>
<feature type="compositionally biased region" description="Gly residues" evidence="1">
    <location>
        <begin position="182"/>
        <end position="214"/>
    </location>
</feature>
<gene>
    <name evidence="3" type="ORF">ABEG17_09575</name>
</gene>
<dbReference type="GO" id="GO:0006950">
    <property type="term" value="P:response to stress"/>
    <property type="evidence" value="ECO:0007669"/>
    <property type="project" value="TreeGrafter"/>
</dbReference>
<dbReference type="InterPro" id="IPR036390">
    <property type="entry name" value="WH_DNA-bd_sf"/>
</dbReference>
<feature type="region of interest" description="Disordered" evidence="1">
    <location>
        <begin position="1"/>
        <end position="32"/>
    </location>
</feature>
<proteinExistence type="predicted"/>
<dbReference type="PRINTS" id="PR00598">
    <property type="entry name" value="HTHMARR"/>
</dbReference>
<dbReference type="InterPro" id="IPR039422">
    <property type="entry name" value="MarR/SlyA-like"/>
</dbReference>
<evidence type="ECO:0000256" key="1">
    <source>
        <dbReference type="SAM" id="MobiDB-lite"/>
    </source>
</evidence>
<dbReference type="InterPro" id="IPR000835">
    <property type="entry name" value="HTH_MarR-typ"/>
</dbReference>
<dbReference type="PROSITE" id="PS50995">
    <property type="entry name" value="HTH_MARR_2"/>
    <property type="match status" value="1"/>
</dbReference>
<dbReference type="SMART" id="SM00347">
    <property type="entry name" value="HTH_MARR"/>
    <property type="match status" value="1"/>
</dbReference>
<dbReference type="PANTHER" id="PTHR33164">
    <property type="entry name" value="TRANSCRIPTIONAL REGULATOR, MARR FAMILY"/>
    <property type="match status" value="1"/>
</dbReference>
<dbReference type="RefSeq" id="WP_406833060.1">
    <property type="nucleotide sequence ID" value="NZ_CP157483.1"/>
</dbReference>
<name>A0AAU7JZC7_9MICO</name>